<reference evidence="4 5" key="1">
    <citation type="submission" date="2021-12" db="EMBL/GenBank/DDBJ databases">
        <title>High titer production of polyol ester of fatty acids by Rhodotorula paludigena BS15 towards product separation-free biomass refinery.</title>
        <authorList>
            <person name="Mano J."/>
            <person name="Ono H."/>
            <person name="Tanaka T."/>
            <person name="Naito K."/>
            <person name="Sushida H."/>
            <person name="Ike M."/>
            <person name="Tokuyasu K."/>
            <person name="Kitaoka M."/>
        </authorList>
    </citation>
    <scope>NUCLEOTIDE SEQUENCE [LARGE SCALE GENOMIC DNA]</scope>
    <source>
        <strain evidence="4 5">BS15</strain>
    </source>
</reference>
<dbReference type="GO" id="GO:0016491">
    <property type="term" value="F:oxidoreductase activity"/>
    <property type="evidence" value="ECO:0007669"/>
    <property type="project" value="UniProtKB-KW"/>
</dbReference>
<evidence type="ECO:0000313" key="5">
    <source>
        <dbReference type="Proteomes" id="UP001342314"/>
    </source>
</evidence>
<sequence length="250" mass="26738">MPAAETVYVVTGANRGIGLALTSILARRPGTLVFATARQPAKADELNGLAKELGNIEVVQYEGPDAEQTKALADVVEKKAGKVDVVFANAGVAPPSLPVTTAPPENLLLGFNTNVLGPITLFQALWPLLQKSSKPQFVGVSSGLGSFGLNFPVESDAYSLSKVALNYAVKRMALWHGEKDGLIAWVLSPGVVITEMSREFVARNPFGWGPEMFLQPEQSAEAILKIADNATVEKTGGRFWDVTTGNEFPW</sequence>
<comment type="similarity">
    <text evidence="1">Belongs to the short-chain dehydrogenases/reductases (SDR) family.</text>
</comment>
<keyword evidence="5" id="KW-1185">Reference proteome</keyword>
<dbReference type="Gene3D" id="3.40.50.720">
    <property type="entry name" value="NAD(P)-binding Rossmann-like Domain"/>
    <property type="match status" value="1"/>
</dbReference>
<dbReference type="InterPro" id="IPR051468">
    <property type="entry name" value="Fungal_SecMetab_SDRs"/>
</dbReference>
<dbReference type="Proteomes" id="UP001342314">
    <property type="component" value="Unassembled WGS sequence"/>
</dbReference>
<proteinExistence type="inferred from homology"/>
<dbReference type="PRINTS" id="PR00081">
    <property type="entry name" value="GDHRDH"/>
</dbReference>
<dbReference type="InterPro" id="IPR036291">
    <property type="entry name" value="NAD(P)-bd_dom_sf"/>
</dbReference>
<evidence type="ECO:0000256" key="1">
    <source>
        <dbReference type="ARBA" id="ARBA00006484"/>
    </source>
</evidence>
<protein>
    <submittedName>
        <fullName evidence="4">Uncharacterized protein</fullName>
    </submittedName>
</protein>
<keyword evidence="3" id="KW-0560">Oxidoreductase</keyword>
<evidence type="ECO:0000256" key="2">
    <source>
        <dbReference type="ARBA" id="ARBA00022857"/>
    </source>
</evidence>
<dbReference type="Pfam" id="PF00106">
    <property type="entry name" value="adh_short"/>
    <property type="match status" value="1"/>
</dbReference>
<evidence type="ECO:0000313" key="4">
    <source>
        <dbReference type="EMBL" id="GJN90881.1"/>
    </source>
</evidence>
<organism evidence="4 5">
    <name type="scientific">Rhodotorula paludigena</name>
    <dbReference type="NCBI Taxonomy" id="86838"/>
    <lineage>
        <taxon>Eukaryota</taxon>
        <taxon>Fungi</taxon>
        <taxon>Dikarya</taxon>
        <taxon>Basidiomycota</taxon>
        <taxon>Pucciniomycotina</taxon>
        <taxon>Microbotryomycetes</taxon>
        <taxon>Sporidiobolales</taxon>
        <taxon>Sporidiobolaceae</taxon>
        <taxon>Rhodotorula</taxon>
    </lineage>
</organism>
<evidence type="ECO:0000256" key="3">
    <source>
        <dbReference type="ARBA" id="ARBA00023002"/>
    </source>
</evidence>
<gene>
    <name evidence="4" type="ORF">Rhopal_003895-T1</name>
</gene>
<dbReference type="CDD" id="cd05325">
    <property type="entry name" value="carb_red_sniffer_like_SDR_c"/>
    <property type="match status" value="1"/>
</dbReference>
<keyword evidence="2" id="KW-0521">NADP</keyword>
<dbReference type="SUPFAM" id="SSF51735">
    <property type="entry name" value="NAD(P)-binding Rossmann-fold domains"/>
    <property type="match status" value="1"/>
</dbReference>
<dbReference type="PANTHER" id="PTHR43544">
    <property type="entry name" value="SHORT-CHAIN DEHYDROGENASE/REDUCTASE"/>
    <property type="match status" value="1"/>
</dbReference>
<comment type="caution">
    <text evidence="4">The sequence shown here is derived from an EMBL/GenBank/DDBJ whole genome shotgun (WGS) entry which is preliminary data.</text>
</comment>
<dbReference type="GO" id="GO:0005737">
    <property type="term" value="C:cytoplasm"/>
    <property type="evidence" value="ECO:0007669"/>
    <property type="project" value="TreeGrafter"/>
</dbReference>
<dbReference type="EMBL" id="BQKY01000007">
    <property type="protein sequence ID" value="GJN90881.1"/>
    <property type="molecule type" value="Genomic_DNA"/>
</dbReference>
<dbReference type="InterPro" id="IPR002347">
    <property type="entry name" value="SDR_fam"/>
</dbReference>
<dbReference type="AlphaFoldDB" id="A0AAV5GMW5"/>
<dbReference type="PANTHER" id="PTHR43544:SF7">
    <property type="entry name" value="NADB-LER2"/>
    <property type="match status" value="1"/>
</dbReference>
<name>A0AAV5GMW5_9BASI</name>
<accession>A0AAV5GMW5</accession>